<dbReference type="InterPro" id="IPR007842">
    <property type="entry name" value="HEPN_dom"/>
</dbReference>
<proteinExistence type="predicted"/>
<name>A0A2W5TQG3_ACIJO</name>
<gene>
    <name evidence="2" type="ORF">DI542_02590</name>
</gene>
<dbReference type="Gene3D" id="1.20.120.330">
    <property type="entry name" value="Nucleotidyltransferases domain 2"/>
    <property type="match status" value="1"/>
</dbReference>
<organism evidence="2 3">
    <name type="scientific">Acinetobacter johnsonii</name>
    <dbReference type="NCBI Taxonomy" id="40214"/>
    <lineage>
        <taxon>Bacteria</taxon>
        <taxon>Pseudomonadati</taxon>
        <taxon>Pseudomonadota</taxon>
        <taxon>Gammaproteobacteria</taxon>
        <taxon>Moraxellales</taxon>
        <taxon>Moraxellaceae</taxon>
        <taxon>Acinetobacter</taxon>
    </lineage>
</organism>
<reference evidence="2 3" key="1">
    <citation type="submission" date="2017-11" db="EMBL/GenBank/DDBJ databases">
        <title>Infants hospitalized years apart are colonized by the same room-sourced microbial strains.</title>
        <authorList>
            <person name="Brooks B."/>
            <person name="Olm M.R."/>
            <person name="Firek B.A."/>
            <person name="Baker R."/>
            <person name="Thomas B.C."/>
            <person name="Morowitz M.J."/>
            <person name="Banfield J.F."/>
        </authorList>
    </citation>
    <scope>NUCLEOTIDE SEQUENCE [LARGE SCALE GENOMIC DNA]</scope>
    <source>
        <strain evidence="2">S2_003_000_R3_20</strain>
    </source>
</reference>
<dbReference type="Pfam" id="PF05168">
    <property type="entry name" value="HEPN"/>
    <property type="match status" value="1"/>
</dbReference>
<dbReference type="RefSeq" id="WP_279742428.1">
    <property type="nucleotide sequence ID" value="NZ_JAOCHB010000007.1"/>
</dbReference>
<accession>A0A2W5TQG3</accession>
<sequence length="138" mass="16217">MTKTELEFLSELRLKESKILFENQAYQGSFYLCGYAIECALKACIAKSFRENEFPNKKLVNDSYVHDLNQLLKLSNLSMQFQLDVKSDPKLDIHWAVVKDWSEKFRYDPSIEKIHAEDLINAVSDEQSGILQWIKKHW</sequence>
<evidence type="ECO:0000259" key="1">
    <source>
        <dbReference type="Pfam" id="PF05168"/>
    </source>
</evidence>
<evidence type="ECO:0000313" key="2">
    <source>
        <dbReference type="EMBL" id="PZQ93273.1"/>
    </source>
</evidence>
<keyword evidence="2" id="KW-0238">DNA-binding</keyword>
<feature type="domain" description="HEPN" evidence="1">
    <location>
        <begin position="12"/>
        <end position="123"/>
    </location>
</feature>
<dbReference type="GO" id="GO:0003677">
    <property type="term" value="F:DNA binding"/>
    <property type="evidence" value="ECO:0007669"/>
    <property type="project" value="UniProtKB-KW"/>
</dbReference>
<dbReference type="Proteomes" id="UP000249282">
    <property type="component" value="Unassembled WGS sequence"/>
</dbReference>
<evidence type="ECO:0000313" key="3">
    <source>
        <dbReference type="Proteomes" id="UP000249282"/>
    </source>
</evidence>
<comment type="caution">
    <text evidence="2">The sequence shown here is derived from an EMBL/GenBank/DDBJ whole genome shotgun (WGS) entry which is preliminary data.</text>
</comment>
<dbReference type="AlphaFoldDB" id="A0A2W5TQG3"/>
<protein>
    <submittedName>
        <fullName evidence="2">DNA-binding protein</fullName>
    </submittedName>
</protein>
<dbReference type="EMBL" id="QFQJ01000006">
    <property type="protein sequence ID" value="PZQ93273.1"/>
    <property type="molecule type" value="Genomic_DNA"/>
</dbReference>